<evidence type="ECO:0000313" key="3">
    <source>
        <dbReference type="EMBL" id="PNX96111.1"/>
    </source>
</evidence>
<dbReference type="AlphaFoldDB" id="A0A2K3MZ83"/>
<feature type="compositionally biased region" description="Basic and acidic residues" evidence="1">
    <location>
        <begin position="365"/>
        <end position="375"/>
    </location>
</feature>
<evidence type="ECO:0000259" key="2">
    <source>
        <dbReference type="Pfam" id="PF13020"/>
    </source>
</evidence>
<sequence>MESEEFAALNHHGFRCFIKKNYLSFEDHRTDEDEEKEFREIMYWDEETMIRPGVHLSSDTIDIGDSLWTCNYSRKGTKLEMSFRLDQSNKLTTIADVLVTVVHQHDPSILLVLSKEVTKGGSIRCNHPQVCQTTNGFMDSSGAVCIRLQIQFRPNKPTIHSFHRHFRLQLYWFKKKMIDKVFSEVTKSLTTTYDQCKKGVSDSRWKRYLVEASKDFSLNKDIFWKGLLDRCKGDYFLVDIVNSGSKLLLNKEPPQLIKAGKDDFHLIGSFDDLLSHTLRLDYLTIHQLDAENLTIEGVREFEDCLLKNGRFVFQCFFINHKFKQSFKQYLEHTNPDLKMDEGKKNISVGDGKGGNSTEEQPADIDYAHSKPSDTKQDELGKAFQAIMTSYKECLKPVEVAGDKYREDMEKIHAEYPVEESSRELEKFISKWHVNAQEYAYDQFREQEEKINDDDYIADSERRKFVSRPTAREKKAIKSDVEAKRIGRMGEEHAYKYFTNKYKEVRWMNEHSEAGHPYDLCVFEEKKPSVYIEVKSTTKLGKIWFYLTLDAYEYAKEYRENYIIAHVYINENEQDETKKYTLTEYVNPLKEPSQPMQNVIFVSTDPKSSTTETSNEVLNNRTSLSGNAEITAEQRARMYGSK</sequence>
<accession>A0A2K3MZ83</accession>
<dbReference type="PANTHER" id="PTHR32387">
    <property type="entry name" value="WU:FJ29H11"/>
    <property type="match status" value="1"/>
</dbReference>
<reference evidence="3 4" key="1">
    <citation type="journal article" date="2014" name="Am. J. Bot.">
        <title>Genome assembly and annotation for red clover (Trifolium pratense; Fabaceae).</title>
        <authorList>
            <person name="Istvanek J."/>
            <person name="Jaros M."/>
            <person name="Krenek A."/>
            <person name="Repkova J."/>
        </authorList>
    </citation>
    <scope>NUCLEOTIDE SEQUENCE [LARGE SCALE GENOMIC DNA]</scope>
    <source>
        <strain evidence="4">cv. Tatra</strain>
        <tissue evidence="3">Young leaves</tissue>
    </source>
</reference>
<name>A0A2K3MZ83_TRIPR</name>
<dbReference type="EMBL" id="ASHM01014161">
    <property type="protein sequence ID" value="PNX96111.1"/>
    <property type="molecule type" value="Genomic_DNA"/>
</dbReference>
<evidence type="ECO:0000256" key="1">
    <source>
        <dbReference type="SAM" id="MobiDB-lite"/>
    </source>
</evidence>
<dbReference type="ExpressionAtlas" id="A0A2K3MZ83">
    <property type="expression patterns" value="baseline"/>
</dbReference>
<dbReference type="Pfam" id="PF13020">
    <property type="entry name" value="NOV_C"/>
    <property type="match status" value="1"/>
</dbReference>
<feature type="region of interest" description="Disordered" evidence="1">
    <location>
        <begin position="340"/>
        <end position="375"/>
    </location>
</feature>
<evidence type="ECO:0000313" key="4">
    <source>
        <dbReference type="Proteomes" id="UP000236291"/>
    </source>
</evidence>
<reference evidence="3 4" key="2">
    <citation type="journal article" date="2017" name="Front. Plant Sci.">
        <title>Gene Classification and Mining of Molecular Markers Useful in Red Clover (Trifolium pratense) Breeding.</title>
        <authorList>
            <person name="Istvanek J."/>
            <person name="Dluhosova J."/>
            <person name="Dluhos P."/>
            <person name="Patkova L."/>
            <person name="Nedelnik J."/>
            <person name="Repkova J."/>
        </authorList>
    </citation>
    <scope>NUCLEOTIDE SEQUENCE [LARGE SCALE GENOMIC DNA]</scope>
    <source>
        <strain evidence="4">cv. Tatra</strain>
        <tissue evidence="3">Young leaves</tissue>
    </source>
</reference>
<comment type="caution">
    <text evidence="3">The sequence shown here is derived from an EMBL/GenBank/DDBJ whole genome shotgun (WGS) entry which is preliminary data.</text>
</comment>
<proteinExistence type="predicted"/>
<dbReference type="InterPro" id="IPR024975">
    <property type="entry name" value="NOV_C"/>
</dbReference>
<dbReference type="InterPro" id="IPR052957">
    <property type="entry name" value="Auxin_embryo_med"/>
</dbReference>
<feature type="domain" description="Protein NO VEIN C-terminal" evidence="2">
    <location>
        <begin position="489"/>
        <end position="572"/>
    </location>
</feature>
<organism evidence="3 4">
    <name type="scientific">Trifolium pratense</name>
    <name type="common">Red clover</name>
    <dbReference type="NCBI Taxonomy" id="57577"/>
    <lineage>
        <taxon>Eukaryota</taxon>
        <taxon>Viridiplantae</taxon>
        <taxon>Streptophyta</taxon>
        <taxon>Embryophyta</taxon>
        <taxon>Tracheophyta</taxon>
        <taxon>Spermatophyta</taxon>
        <taxon>Magnoliopsida</taxon>
        <taxon>eudicotyledons</taxon>
        <taxon>Gunneridae</taxon>
        <taxon>Pentapetalae</taxon>
        <taxon>rosids</taxon>
        <taxon>fabids</taxon>
        <taxon>Fabales</taxon>
        <taxon>Fabaceae</taxon>
        <taxon>Papilionoideae</taxon>
        <taxon>50 kb inversion clade</taxon>
        <taxon>NPAAA clade</taxon>
        <taxon>Hologalegina</taxon>
        <taxon>IRL clade</taxon>
        <taxon>Trifolieae</taxon>
        <taxon>Trifolium</taxon>
    </lineage>
</organism>
<dbReference type="PANTHER" id="PTHR32387:SF0">
    <property type="entry name" value="PROTEIN NO VEIN"/>
    <property type="match status" value="1"/>
</dbReference>
<dbReference type="STRING" id="57577.A0A2K3MZ83"/>
<protein>
    <recommendedName>
        <fullName evidence="2">Protein NO VEIN C-terminal domain-containing protein</fullName>
    </recommendedName>
</protein>
<dbReference type="Proteomes" id="UP000236291">
    <property type="component" value="Unassembled WGS sequence"/>
</dbReference>
<gene>
    <name evidence="3" type="ORF">L195_g019312</name>
</gene>